<dbReference type="Pfam" id="PF02604">
    <property type="entry name" value="PhdYeFM_antitox"/>
    <property type="match status" value="1"/>
</dbReference>
<dbReference type="RefSeq" id="WP_048734012.1">
    <property type="nucleotide sequence ID" value="NZ_CP012033.1"/>
</dbReference>
<reference evidence="3 4" key="1">
    <citation type="submission" date="2015-07" db="EMBL/GenBank/DDBJ databases">
        <title>Lactobacillus korensis/26-25/ whole genome sequencing.</title>
        <authorList>
            <person name="Kim M.K."/>
            <person name="Im W.-T."/>
            <person name="Srinivasan S."/>
            <person name="Lee J.-J."/>
        </authorList>
    </citation>
    <scope>NUCLEOTIDE SEQUENCE [LARGE SCALE GENOMIC DNA]</scope>
    <source>
        <strain evidence="3 4">26-25</strain>
    </source>
</reference>
<dbReference type="EMBL" id="CP012033">
    <property type="protein sequence ID" value="AKP64660.1"/>
    <property type="molecule type" value="Genomic_DNA"/>
</dbReference>
<sequence length="74" mass="8323">MKTYQLAKLHAHTKQLLHQVAATQQAIEIKLPAKHSVVVMSKERYAQLLELNYLWETGSLPAALQQLDLEADVG</sequence>
<proteinExistence type="inferred from homology"/>
<comment type="function">
    <text evidence="2">Antitoxin component of a type II toxin-antitoxin (TA) system.</text>
</comment>
<evidence type="ECO:0000256" key="2">
    <source>
        <dbReference type="RuleBase" id="RU362080"/>
    </source>
</evidence>
<keyword evidence="4" id="KW-1185">Reference proteome</keyword>
<dbReference type="AlphaFoldDB" id="A0AAC8UWZ7"/>
<evidence type="ECO:0000313" key="3">
    <source>
        <dbReference type="EMBL" id="AKP64660.1"/>
    </source>
</evidence>
<evidence type="ECO:0000256" key="1">
    <source>
        <dbReference type="ARBA" id="ARBA00009981"/>
    </source>
</evidence>
<dbReference type="Proteomes" id="UP000036000">
    <property type="component" value="Chromosome"/>
</dbReference>
<organism evidence="3 4">
    <name type="scientific">Levilactobacillus koreensis</name>
    <dbReference type="NCBI Taxonomy" id="637971"/>
    <lineage>
        <taxon>Bacteria</taxon>
        <taxon>Bacillati</taxon>
        <taxon>Bacillota</taxon>
        <taxon>Bacilli</taxon>
        <taxon>Lactobacillales</taxon>
        <taxon>Lactobacillaceae</taxon>
        <taxon>Levilactobacillus</taxon>
    </lineage>
</organism>
<dbReference type="InterPro" id="IPR006442">
    <property type="entry name" value="Antitoxin_Phd/YefM"/>
</dbReference>
<comment type="similarity">
    <text evidence="1 2">Belongs to the phD/YefM antitoxin family.</text>
</comment>
<dbReference type="SUPFAM" id="SSF143120">
    <property type="entry name" value="YefM-like"/>
    <property type="match status" value="1"/>
</dbReference>
<dbReference type="Gene3D" id="3.40.1620.10">
    <property type="entry name" value="YefM-like domain"/>
    <property type="match status" value="1"/>
</dbReference>
<evidence type="ECO:0000313" key="4">
    <source>
        <dbReference type="Proteomes" id="UP000036000"/>
    </source>
</evidence>
<dbReference type="InterPro" id="IPR036165">
    <property type="entry name" value="YefM-like_sf"/>
</dbReference>
<name>A0AAC8UWZ7_9LACO</name>
<dbReference type="KEGG" id="lko:ABN16_06400"/>
<gene>
    <name evidence="3" type="ORF">ABN16_06400</name>
</gene>
<protein>
    <recommendedName>
        <fullName evidence="2">Antitoxin</fullName>
    </recommendedName>
</protein>
<accession>A0AAC8UWZ7</accession>